<accession>A0A9K3H3J6</accession>
<organism evidence="1 2">
    <name type="scientific">Helianthus annuus</name>
    <name type="common">Common sunflower</name>
    <dbReference type="NCBI Taxonomy" id="4232"/>
    <lineage>
        <taxon>Eukaryota</taxon>
        <taxon>Viridiplantae</taxon>
        <taxon>Streptophyta</taxon>
        <taxon>Embryophyta</taxon>
        <taxon>Tracheophyta</taxon>
        <taxon>Spermatophyta</taxon>
        <taxon>Magnoliopsida</taxon>
        <taxon>eudicotyledons</taxon>
        <taxon>Gunneridae</taxon>
        <taxon>Pentapetalae</taxon>
        <taxon>asterids</taxon>
        <taxon>campanulids</taxon>
        <taxon>Asterales</taxon>
        <taxon>Asteraceae</taxon>
        <taxon>Asteroideae</taxon>
        <taxon>Heliantheae alliance</taxon>
        <taxon>Heliantheae</taxon>
        <taxon>Helianthus</taxon>
    </lineage>
</organism>
<gene>
    <name evidence="1" type="ORF">HanXRQr2_Chr15g0711621</name>
</gene>
<dbReference type="AlphaFoldDB" id="A0A9K3H3J6"/>
<name>A0A9K3H3J6_HELAN</name>
<sequence length="219" mass="24657">MNGDIEELSRIATEQHREFMAALAVVSDQELAYRLQLVEAMVASIASQSPQPTPTTSINDSGVNLQTLEIEKLETQFKDTLIIETETKRPYGEGSSASSKSEDDSEVFRVYIKGLLSEERVFGPSSSNNSSYKTVTVPGIGAAICDSKDEIIYEMKMPLELIDRVRTDLEEKKLKRKIISPNLLLLFLHTFNINRYASYNHTPCIIENNKNTHKLEIKV</sequence>
<dbReference type="Gramene" id="mRNA:HanXRQr2_Chr15g0711621">
    <property type="protein sequence ID" value="CDS:HanXRQr2_Chr15g0711621.1"/>
    <property type="gene ID" value="HanXRQr2_Chr15g0711621"/>
</dbReference>
<dbReference type="EMBL" id="MNCJ02000330">
    <property type="protein sequence ID" value="KAF5766122.1"/>
    <property type="molecule type" value="Genomic_DNA"/>
</dbReference>
<proteinExistence type="predicted"/>
<comment type="caution">
    <text evidence="1">The sequence shown here is derived from an EMBL/GenBank/DDBJ whole genome shotgun (WGS) entry which is preliminary data.</text>
</comment>
<dbReference type="Proteomes" id="UP000215914">
    <property type="component" value="Unassembled WGS sequence"/>
</dbReference>
<reference evidence="1" key="1">
    <citation type="journal article" date="2017" name="Nature">
        <title>The sunflower genome provides insights into oil metabolism, flowering and Asterid evolution.</title>
        <authorList>
            <person name="Badouin H."/>
            <person name="Gouzy J."/>
            <person name="Grassa C.J."/>
            <person name="Murat F."/>
            <person name="Staton S.E."/>
            <person name="Cottret L."/>
            <person name="Lelandais-Briere C."/>
            <person name="Owens G.L."/>
            <person name="Carrere S."/>
            <person name="Mayjonade B."/>
            <person name="Legrand L."/>
            <person name="Gill N."/>
            <person name="Kane N.C."/>
            <person name="Bowers J.E."/>
            <person name="Hubner S."/>
            <person name="Bellec A."/>
            <person name="Berard A."/>
            <person name="Berges H."/>
            <person name="Blanchet N."/>
            <person name="Boniface M.C."/>
            <person name="Brunel D."/>
            <person name="Catrice O."/>
            <person name="Chaidir N."/>
            <person name="Claudel C."/>
            <person name="Donnadieu C."/>
            <person name="Faraut T."/>
            <person name="Fievet G."/>
            <person name="Helmstetter N."/>
            <person name="King M."/>
            <person name="Knapp S.J."/>
            <person name="Lai Z."/>
            <person name="Le Paslier M.C."/>
            <person name="Lippi Y."/>
            <person name="Lorenzon L."/>
            <person name="Mandel J.R."/>
            <person name="Marage G."/>
            <person name="Marchand G."/>
            <person name="Marquand E."/>
            <person name="Bret-Mestries E."/>
            <person name="Morien E."/>
            <person name="Nambeesan S."/>
            <person name="Nguyen T."/>
            <person name="Pegot-Espagnet P."/>
            <person name="Pouilly N."/>
            <person name="Raftis F."/>
            <person name="Sallet E."/>
            <person name="Schiex T."/>
            <person name="Thomas J."/>
            <person name="Vandecasteele C."/>
            <person name="Vares D."/>
            <person name="Vear F."/>
            <person name="Vautrin S."/>
            <person name="Crespi M."/>
            <person name="Mangin B."/>
            <person name="Burke J.M."/>
            <person name="Salse J."/>
            <person name="Munos S."/>
            <person name="Vincourt P."/>
            <person name="Rieseberg L.H."/>
            <person name="Langlade N.B."/>
        </authorList>
    </citation>
    <scope>NUCLEOTIDE SEQUENCE</scope>
    <source>
        <tissue evidence="1">Leaves</tissue>
    </source>
</reference>
<evidence type="ECO:0000313" key="2">
    <source>
        <dbReference type="Proteomes" id="UP000215914"/>
    </source>
</evidence>
<protein>
    <submittedName>
        <fullName evidence="1">Uncharacterized protein</fullName>
    </submittedName>
</protein>
<reference evidence="1" key="2">
    <citation type="submission" date="2020-06" db="EMBL/GenBank/DDBJ databases">
        <title>Helianthus annuus Genome sequencing and assembly Release 2.</title>
        <authorList>
            <person name="Gouzy J."/>
            <person name="Langlade N."/>
            <person name="Munos S."/>
        </authorList>
    </citation>
    <scope>NUCLEOTIDE SEQUENCE</scope>
    <source>
        <tissue evidence="1">Leaves</tissue>
    </source>
</reference>
<keyword evidence="2" id="KW-1185">Reference proteome</keyword>
<evidence type="ECO:0000313" key="1">
    <source>
        <dbReference type="EMBL" id="KAF5766122.1"/>
    </source>
</evidence>